<evidence type="ECO:0000256" key="2">
    <source>
        <dbReference type="RuleBase" id="RU000363"/>
    </source>
</evidence>
<dbReference type="Pfam" id="PF00106">
    <property type="entry name" value="adh_short"/>
    <property type="match status" value="1"/>
</dbReference>
<dbReference type="SUPFAM" id="SSF51735">
    <property type="entry name" value="NAD(P)-binding Rossmann-fold domains"/>
    <property type="match status" value="1"/>
</dbReference>
<organism evidence="3 4">
    <name type="scientific">Fibrisoma montanum</name>
    <dbReference type="NCBI Taxonomy" id="2305895"/>
    <lineage>
        <taxon>Bacteria</taxon>
        <taxon>Pseudomonadati</taxon>
        <taxon>Bacteroidota</taxon>
        <taxon>Cytophagia</taxon>
        <taxon>Cytophagales</taxon>
        <taxon>Spirosomataceae</taxon>
        <taxon>Fibrisoma</taxon>
    </lineage>
</organism>
<dbReference type="EMBL" id="QXED01000014">
    <property type="protein sequence ID" value="RIV17961.1"/>
    <property type="molecule type" value="Genomic_DNA"/>
</dbReference>
<dbReference type="Proteomes" id="UP000283523">
    <property type="component" value="Unassembled WGS sequence"/>
</dbReference>
<evidence type="ECO:0000256" key="1">
    <source>
        <dbReference type="ARBA" id="ARBA00006484"/>
    </source>
</evidence>
<keyword evidence="4" id="KW-1185">Reference proteome</keyword>
<dbReference type="PANTHER" id="PTHR42879">
    <property type="entry name" value="3-OXOACYL-(ACYL-CARRIER-PROTEIN) REDUCTASE"/>
    <property type="match status" value="1"/>
</dbReference>
<comment type="similarity">
    <text evidence="1 2">Belongs to the short-chain dehydrogenases/reductases (SDR) family.</text>
</comment>
<dbReference type="InterPro" id="IPR002347">
    <property type="entry name" value="SDR_fam"/>
</dbReference>
<protein>
    <submittedName>
        <fullName evidence="3">SDR family oxidoreductase</fullName>
    </submittedName>
</protein>
<evidence type="ECO:0000313" key="4">
    <source>
        <dbReference type="Proteomes" id="UP000283523"/>
    </source>
</evidence>
<proteinExistence type="inferred from homology"/>
<dbReference type="PRINTS" id="PR00081">
    <property type="entry name" value="GDHRDH"/>
</dbReference>
<dbReference type="InterPro" id="IPR050259">
    <property type="entry name" value="SDR"/>
</dbReference>
<name>A0A418LXQ2_9BACT</name>
<dbReference type="Gene3D" id="3.40.50.720">
    <property type="entry name" value="NAD(P)-binding Rossmann-like Domain"/>
    <property type="match status" value="1"/>
</dbReference>
<comment type="caution">
    <text evidence="3">The sequence shown here is derived from an EMBL/GenBank/DDBJ whole genome shotgun (WGS) entry which is preliminary data.</text>
</comment>
<evidence type="ECO:0000313" key="3">
    <source>
        <dbReference type="EMBL" id="RIV17961.1"/>
    </source>
</evidence>
<dbReference type="RefSeq" id="WP_119671460.1">
    <property type="nucleotide sequence ID" value="NZ_QXED01000014.1"/>
</dbReference>
<dbReference type="FunFam" id="3.40.50.720:FF:000084">
    <property type="entry name" value="Short-chain dehydrogenase reductase"/>
    <property type="match status" value="1"/>
</dbReference>
<dbReference type="AlphaFoldDB" id="A0A418LXQ2"/>
<dbReference type="InterPro" id="IPR036291">
    <property type="entry name" value="NAD(P)-bd_dom_sf"/>
</dbReference>
<reference evidence="3 4" key="1">
    <citation type="submission" date="2018-08" db="EMBL/GenBank/DDBJ databases">
        <title>Fibrisoma montanum sp. nov., isolated from Danxia mountain soil.</title>
        <authorList>
            <person name="Huang Y."/>
        </authorList>
    </citation>
    <scope>NUCLEOTIDE SEQUENCE [LARGE SCALE GENOMIC DNA]</scope>
    <source>
        <strain evidence="3 4">HYT19</strain>
    </source>
</reference>
<sequence>MDLQLRQKTALVTGSTAGIGFSIAKKLVAEGAAVIITGRTEQRIQEAINQLKKQQPEAVVRGVAVDFAQTGDIDRLIQQEPEVDILVNNVGIFEPKDFVDITDEDWFRFFTVNVMSGVRLARHYLPRMLQRNWGRILFISSESGLHIPTEMIHYGTTKTAQLAISRGLAELTTGTDVTVNAVLPGPTYSEGVGEFIRSLARQQQKDEAQVEKEFFQHARPTSILQRFASTDEVANLVVYLSSPLASATNGAAVRVDGGVVRTIA</sequence>
<dbReference type="PRINTS" id="PR00080">
    <property type="entry name" value="SDRFAMILY"/>
</dbReference>
<gene>
    <name evidence="3" type="ORF">DYU11_30080</name>
</gene>
<dbReference type="CDD" id="cd05233">
    <property type="entry name" value="SDR_c"/>
    <property type="match status" value="1"/>
</dbReference>
<accession>A0A418LXQ2</accession>
<dbReference type="OrthoDB" id="9804774at2"/>